<dbReference type="RefSeq" id="YP_010763306.1">
    <property type="nucleotide sequence ID" value="NC_073610.1"/>
</dbReference>
<accession>A0A9E6U5P3</accession>
<evidence type="ECO:0000313" key="1">
    <source>
        <dbReference type="EMBL" id="QYC95266.1"/>
    </source>
</evidence>
<dbReference type="KEGG" id="vg:80100025"/>
<dbReference type="Proteomes" id="UP001054841">
    <property type="component" value="Segment"/>
</dbReference>
<dbReference type="GeneID" id="80100025"/>
<keyword evidence="2" id="KW-1185">Reference proteome</keyword>
<organism evidence="1 2">
    <name type="scientific">Pseudomonas phage PhL_UNISO_PA-DSM_ph0034</name>
    <dbReference type="NCBI Taxonomy" id="2812900"/>
    <lineage>
        <taxon>Viruses</taxon>
        <taxon>Duplodnaviria</taxon>
        <taxon>Heunggongvirae</taxon>
        <taxon>Uroviricota</taxon>
        <taxon>Caudoviricetes</taxon>
        <taxon>Vandenendeviridae</taxon>
        <taxon>Skurskavirinae</taxon>
        <taxon>Pakpunavirus</taxon>
        <taxon>Pakpunavirus ph0034</taxon>
    </lineage>
</organism>
<dbReference type="EMBL" id="MW526259">
    <property type="protein sequence ID" value="QYC95266.1"/>
    <property type="molecule type" value="Genomic_DNA"/>
</dbReference>
<evidence type="ECO:0000313" key="2">
    <source>
        <dbReference type="Proteomes" id="UP001054841"/>
    </source>
</evidence>
<proteinExistence type="predicted"/>
<name>A0A9E6U5P3_9CAUD</name>
<protein>
    <submittedName>
        <fullName evidence="1">Uncharacterized protein</fullName>
    </submittedName>
</protein>
<reference evidence="1 2" key="1">
    <citation type="journal article" date="2022" name="Future Microbiol.">
        <title>Characterization and in vitro testing of newly isolated lytic bacteriophages for the biocontrol of Pseudomonas aeruginosa.</title>
        <authorList>
            <person name="Harada L.K."/>
            <person name="Silva E.C."/>
            <person name="Rossi F.P."/>
            <person name="Cieza B."/>
            <person name="Oliveira T.J."/>
            <person name="Pereira C."/>
            <person name="Tomazetto G."/>
            <person name="Silva B.B."/>
            <person name="Squina F.M."/>
            <person name="Vila M.M."/>
            <person name="Setubal J.C."/>
            <person name="Ha T."/>
            <person name="da Silva A.M."/>
            <person name="Balcao V.M."/>
        </authorList>
    </citation>
    <scope>NUCLEOTIDE SEQUENCE [LARGE SCALE GENOMIC DNA]</scope>
</reference>
<sequence length="37" mass="4188">MPWLYPIPLTHADEFGEGQHVGCIGLLSFRFRVVSTL</sequence>